<protein>
    <submittedName>
        <fullName evidence="2">(Atlantic silverside) hypothetical protein</fullName>
    </submittedName>
</protein>
<sequence length="59" mass="6486">DPEVPGTLCTCSSWTGRVRHDTQSQSDAGQTSQHYFTNPGLTGPWSATWHRGLQLTKKA</sequence>
<evidence type="ECO:0000313" key="2">
    <source>
        <dbReference type="EMBL" id="CAG5991783.1"/>
    </source>
</evidence>
<comment type="caution">
    <text evidence="2">The sequence shown here is derived from an EMBL/GenBank/DDBJ whole genome shotgun (WGS) entry which is preliminary data.</text>
</comment>
<proteinExistence type="predicted"/>
<evidence type="ECO:0000256" key="1">
    <source>
        <dbReference type="SAM" id="MobiDB-lite"/>
    </source>
</evidence>
<feature type="region of interest" description="Disordered" evidence="1">
    <location>
        <begin position="21"/>
        <end position="41"/>
    </location>
</feature>
<feature type="non-terminal residue" evidence="2">
    <location>
        <position position="1"/>
    </location>
</feature>
<gene>
    <name evidence="2" type="ORF">MMEN_LOCUS17554</name>
</gene>
<feature type="compositionally biased region" description="Polar residues" evidence="1">
    <location>
        <begin position="23"/>
        <end position="40"/>
    </location>
</feature>
<dbReference type="EMBL" id="CAJRST010036666">
    <property type="protein sequence ID" value="CAG5991783.1"/>
    <property type="molecule type" value="Genomic_DNA"/>
</dbReference>
<evidence type="ECO:0000313" key="3">
    <source>
        <dbReference type="Proteomes" id="UP000677803"/>
    </source>
</evidence>
<organism evidence="2 3">
    <name type="scientific">Menidia menidia</name>
    <name type="common">Atlantic silverside</name>
    <dbReference type="NCBI Taxonomy" id="238744"/>
    <lineage>
        <taxon>Eukaryota</taxon>
        <taxon>Metazoa</taxon>
        <taxon>Chordata</taxon>
        <taxon>Craniata</taxon>
        <taxon>Vertebrata</taxon>
        <taxon>Euteleostomi</taxon>
        <taxon>Actinopterygii</taxon>
        <taxon>Neopterygii</taxon>
        <taxon>Teleostei</taxon>
        <taxon>Neoteleostei</taxon>
        <taxon>Acanthomorphata</taxon>
        <taxon>Ovalentaria</taxon>
        <taxon>Atherinomorphae</taxon>
        <taxon>Atheriniformes</taxon>
        <taxon>Atherinopsidae</taxon>
        <taxon>Menidiinae</taxon>
        <taxon>Menidia</taxon>
    </lineage>
</organism>
<name>A0A8S4BFJ5_9TELE</name>
<accession>A0A8S4BFJ5</accession>
<keyword evidence="3" id="KW-1185">Reference proteome</keyword>
<dbReference type="AlphaFoldDB" id="A0A8S4BFJ5"/>
<reference evidence="2" key="1">
    <citation type="submission" date="2021-05" db="EMBL/GenBank/DDBJ databases">
        <authorList>
            <person name="Tigano A."/>
        </authorList>
    </citation>
    <scope>NUCLEOTIDE SEQUENCE</scope>
</reference>
<dbReference type="Proteomes" id="UP000677803">
    <property type="component" value="Unassembled WGS sequence"/>
</dbReference>